<gene>
    <name evidence="2" type="ORF">IscW_ISCW024459</name>
</gene>
<dbReference type="PaxDb" id="6945-B7PTF1"/>
<name>B7PTF1_IXOSC</name>
<evidence type="ECO:0000313" key="2">
    <source>
        <dbReference type="EMBL" id="EEC09873.1"/>
    </source>
</evidence>
<dbReference type="VEuPathDB" id="VectorBase:ISCI024459"/>
<evidence type="ECO:0000259" key="1">
    <source>
        <dbReference type="PROSITE" id="PS50279"/>
    </source>
</evidence>
<dbReference type="EnsemblMetazoa" id="ISCW024459-RA">
    <property type="protein sequence ID" value="ISCW024459-PA"/>
    <property type="gene ID" value="ISCW024459"/>
</dbReference>
<dbReference type="VEuPathDB" id="VectorBase:ISCW024459"/>
<evidence type="ECO:0000313" key="4">
    <source>
        <dbReference type="Proteomes" id="UP000001555"/>
    </source>
</evidence>
<dbReference type="EMBL" id="DS785417">
    <property type="protein sequence ID" value="EEC09873.1"/>
    <property type="molecule type" value="Genomic_DNA"/>
</dbReference>
<accession>B7PTF1</accession>
<protein>
    <submittedName>
        <fullName evidence="2">Secreted protein, putative</fullName>
    </submittedName>
</protein>
<dbReference type="InParanoid" id="B7PTF1"/>
<dbReference type="VEuPathDB" id="VectorBase:ISCP_020218"/>
<dbReference type="InterPro" id="IPR002223">
    <property type="entry name" value="Kunitz_BPTI"/>
</dbReference>
<dbReference type="InterPro" id="IPR036880">
    <property type="entry name" value="Kunitz_BPTI_sf"/>
</dbReference>
<dbReference type="SUPFAM" id="SSF57362">
    <property type="entry name" value="BPTI-like"/>
    <property type="match status" value="1"/>
</dbReference>
<feature type="domain" description="BPTI/Kunitz inhibitor" evidence="1">
    <location>
        <begin position="24"/>
        <end position="78"/>
    </location>
</feature>
<evidence type="ECO:0000313" key="3">
    <source>
        <dbReference type="EnsemblMetazoa" id="ISCW024459-PA"/>
    </source>
</evidence>
<dbReference type="HOGENOM" id="CLU_194192_0_0_1"/>
<dbReference type="EMBL" id="ABJB010095042">
    <property type="status" value="NOT_ANNOTATED_CDS"/>
    <property type="molecule type" value="Genomic_DNA"/>
</dbReference>
<dbReference type="AlphaFoldDB" id="B7PTF1"/>
<feature type="non-terminal residue" evidence="2">
    <location>
        <position position="93"/>
    </location>
</feature>
<reference evidence="3" key="2">
    <citation type="submission" date="2020-05" db="UniProtKB">
        <authorList>
            <consortium name="EnsemblMetazoa"/>
        </authorList>
    </citation>
    <scope>IDENTIFICATION</scope>
    <source>
        <strain evidence="3">wikel</strain>
    </source>
</reference>
<reference evidence="2 4" key="1">
    <citation type="submission" date="2008-03" db="EMBL/GenBank/DDBJ databases">
        <title>Annotation of Ixodes scapularis.</title>
        <authorList>
            <consortium name="Ixodes scapularis Genome Project Consortium"/>
            <person name="Caler E."/>
            <person name="Hannick L.I."/>
            <person name="Bidwell S."/>
            <person name="Joardar V."/>
            <person name="Thiagarajan M."/>
            <person name="Amedeo P."/>
            <person name="Galinsky K.J."/>
            <person name="Schobel S."/>
            <person name="Inman J."/>
            <person name="Hostetler J."/>
            <person name="Miller J."/>
            <person name="Hammond M."/>
            <person name="Megy K."/>
            <person name="Lawson D."/>
            <person name="Kodira C."/>
            <person name="Sutton G."/>
            <person name="Meyer J."/>
            <person name="Hill C.A."/>
            <person name="Birren B."/>
            <person name="Nene V."/>
            <person name="Collins F."/>
            <person name="Alarcon-Chaidez F."/>
            <person name="Wikel S."/>
            <person name="Strausberg R."/>
        </authorList>
    </citation>
    <scope>NUCLEOTIDE SEQUENCE [LARGE SCALE GENOMIC DNA]</scope>
    <source>
        <strain evidence="4">Wikel</strain>
        <strain evidence="2">Wikel colony</strain>
    </source>
</reference>
<proteinExistence type="predicted"/>
<dbReference type="Proteomes" id="UP000001555">
    <property type="component" value="Unassembled WGS sequence"/>
</dbReference>
<sequence length="93" mass="10124">VDVTESHYVSFLSPGFLTTAKAGCEPLYNGGSGGRGGNVQPKWSFNPRTNHCVPVMVRSGCPRSLNCFHTEADCNEDCGKCHLIYLNALYTLL</sequence>
<keyword evidence="4" id="KW-1185">Reference proteome</keyword>
<dbReference type="PROSITE" id="PS50279">
    <property type="entry name" value="BPTI_KUNITZ_2"/>
    <property type="match status" value="1"/>
</dbReference>
<dbReference type="GO" id="GO:0004867">
    <property type="term" value="F:serine-type endopeptidase inhibitor activity"/>
    <property type="evidence" value="ECO:0007669"/>
    <property type="project" value="InterPro"/>
</dbReference>
<organism>
    <name type="scientific">Ixodes scapularis</name>
    <name type="common">Black-legged tick</name>
    <name type="synonym">Deer tick</name>
    <dbReference type="NCBI Taxonomy" id="6945"/>
    <lineage>
        <taxon>Eukaryota</taxon>
        <taxon>Metazoa</taxon>
        <taxon>Ecdysozoa</taxon>
        <taxon>Arthropoda</taxon>
        <taxon>Chelicerata</taxon>
        <taxon>Arachnida</taxon>
        <taxon>Acari</taxon>
        <taxon>Parasitiformes</taxon>
        <taxon>Ixodida</taxon>
        <taxon>Ixodoidea</taxon>
        <taxon>Ixodidae</taxon>
        <taxon>Ixodinae</taxon>
        <taxon>Ixodes</taxon>
    </lineage>
</organism>
<feature type="non-terminal residue" evidence="2">
    <location>
        <position position="1"/>
    </location>
</feature>
<dbReference type="Gene3D" id="4.10.410.10">
    <property type="entry name" value="Pancreatic trypsin inhibitor Kunitz domain"/>
    <property type="match status" value="1"/>
</dbReference>
<dbReference type="Pfam" id="PF00014">
    <property type="entry name" value="Kunitz_BPTI"/>
    <property type="match status" value="1"/>
</dbReference>